<evidence type="ECO:0000313" key="2">
    <source>
        <dbReference type="EMBL" id="PIR95764.1"/>
    </source>
</evidence>
<proteinExistence type="predicted"/>
<protein>
    <submittedName>
        <fullName evidence="2">Uncharacterized protein</fullName>
    </submittedName>
</protein>
<accession>A0A2H0V9H8</accession>
<sequence>MIKKKLQTILQRRVRSAFSLIEIMVILFIISLGLVGVLSLIIQNIQSQSYNKNNFIAYQLAQEGVELIRQVRDSNWKNGVNFGTNLVPLSSFVGEYYMDYQDTIPHDASSNPTLLTVLKQDSSGFYFHDATSPAANTPFSRLIRITDLSENDFRVNSIVTWQDHNRDYSYDLETFLYDWRYITNK</sequence>
<dbReference type="AlphaFoldDB" id="A0A2H0V9H8"/>
<feature type="transmembrane region" description="Helical" evidence="1">
    <location>
        <begin position="20"/>
        <end position="42"/>
    </location>
</feature>
<dbReference type="Proteomes" id="UP000229972">
    <property type="component" value="Unassembled WGS sequence"/>
</dbReference>
<dbReference type="InterPro" id="IPR012902">
    <property type="entry name" value="N_methyl_site"/>
</dbReference>
<comment type="caution">
    <text evidence="2">The sequence shown here is derived from an EMBL/GenBank/DDBJ whole genome shotgun (WGS) entry which is preliminary data.</text>
</comment>
<reference evidence="3" key="1">
    <citation type="submission" date="2017-09" db="EMBL/GenBank/DDBJ databases">
        <title>Depth-based differentiation of microbial function through sediment-hosted aquifers and enrichment of novel symbionts in the deep terrestrial subsurface.</title>
        <authorList>
            <person name="Probst A.J."/>
            <person name="Ladd B."/>
            <person name="Jarett J.K."/>
            <person name="Geller-Mcgrath D.E."/>
            <person name="Sieber C.M.K."/>
            <person name="Emerson J.B."/>
            <person name="Anantharaman K."/>
            <person name="Thomas B.C."/>
            <person name="Malmstrom R."/>
            <person name="Stieglmeier M."/>
            <person name="Klingl A."/>
            <person name="Woyke T."/>
            <person name="Ryan C.M."/>
            <person name="Banfield J.F."/>
        </authorList>
    </citation>
    <scope>NUCLEOTIDE SEQUENCE [LARGE SCALE GENOMIC DNA]</scope>
</reference>
<keyword evidence="1" id="KW-1133">Transmembrane helix</keyword>
<evidence type="ECO:0000313" key="3">
    <source>
        <dbReference type="Proteomes" id="UP000229972"/>
    </source>
</evidence>
<dbReference type="Pfam" id="PF07963">
    <property type="entry name" value="N_methyl"/>
    <property type="match status" value="1"/>
</dbReference>
<dbReference type="EMBL" id="PFAL01000008">
    <property type="protein sequence ID" value="PIR95764.1"/>
    <property type="molecule type" value="Genomic_DNA"/>
</dbReference>
<evidence type="ECO:0000256" key="1">
    <source>
        <dbReference type="SAM" id="Phobius"/>
    </source>
</evidence>
<gene>
    <name evidence="2" type="ORF">COT93_00520</name>
</gene>
<name>A0A2H0V9H8_9BACT</name>
<keyword evidence="1" id="KW-0812">Transmembrane</keyword>
<keyword evidence="1" id="KW-0472">Membrane</keyword>
<organism evidence="2 3">
    <name type="scientific">Candidatus Falkowbacteria bacterium CG10_big_fil_rev_8_21_14_0_10_37_18</name>
    <dbReference type="NCBI Taxonomy" id="1974562"/>
    <lineage>
        <taxon>Bacteria</taxon>
        <taxon>Candidatus Falkowiibacteriota</taxon>
    </lineage>
</organism>